<dbReference type="InterPro" id="IPR043325">
    <property type="entry name" value="LTSS"/>
</dbReference>
<dbReference type="OrthoDB" id="911994at2759"/>
<evidence type="ECO:0000256" key="2">
    <source>
        <dbReference type="ARBA" id="ARBA00022729"/>
    </source>
</evidence>
<feature type="domain" description="Bifunctional inhibitor/plant lipid transfer protein/seed storage helical" evidence="6">
    <location>
        <begin position="25"/>
        <end position="62"/>
    </location>
</feature>
<keyword evidence="2 5" id="KW-0732">Signal</keyword>
<reference evidence="7 8" key="1">
    <citation type="journal article" date="2017" name="Mol. Plant">
        <title>The Genome of Medicinal Plant Macleaya cordata Provides New Insights into Benzylisoquinoline Alkaloids Metabolism.</title>
        <authorList>
            <person name="Liu X."/>
            <person name="Liu Y."/>
            <person name="Huang P."/>
            <person name="Ma Y."/>
            <person name="Qing Z."/>
            <person name="Tang Q."/>
            <person name="Cao H."/>
            <person name="Cheng P."/>
            <person name="Zheng Y."/>
            <person name="Yuan Z."/>
            <person name="Zhou Y."/>
            <person name="Liu J."/>
            <person name="Tang Z."/>
            <person name="Zhuo Y."/>
            <person name="Zhang Y."/>
            <person name="Yu L."/>
            <person name="Huang J."/>
            <person name="Yang P."/>
            <person name="Peng Q."/>
            <person name="Zhang J."/>
            <person name="Jiang W."/>
            <person name="Zhang Z."/>
            <person name="Lin K."/>
            <person name="Ro D.K."/>
            <person name="Chen X."/>
            <person name="Xiong X."/>
            <person name="Shang Y."/>
            <person name="Huang S."/>
            <person name="Zeng J."/>
        </authorList>
    </citation>
    <scope>NUCLEOTIDE SEQUENCE [LARGE SCALE GENOMIC DNA]</scope>
    <source>
        <strain evidence="8">cv. BLH2017</strain>
        <tissue evidence="7">Root</tissue>
    </source>
</reference>
<evidence type="ECO:0000256" key="4">
    <source>
        <dbReference type="ARBA" id="ARBA00023180"/>
    </source>
</evidence>
<dbReference type="Gene3D" id="1.10.110.10">
    <property type="entry name" value="Plant lipid-transfer and hydrophobic proteins"/>
    <property type="match status" value="1"/>
</dbReference>
<comment type="similarity">
    <text evidence="1">Belongs to the plant LTP family.</text>
</comment>
<dbReference type="STRING" id="56857.A0A200QYF0"/>
<evidence type="ECO:0000259" key="6">
    <source>
        <dbReference type="Pfam" id="PF14368"/>
    </source>
</evidence>
<dbReference type="EMBL" id="MVGT01000754">
    <property type="protein sequence ID" value="OVA15517.1"/>
    <property type="molecule type" value="Genomic_DNA"/>
</dbReference>
<evidence type="ECO:0000256" key="3">
    <source>
        <dbReference type="ARBA" id="ARBA00023157"/>
    </source>
</evidence>
<feature type="signal peptide" evidence="5">
    <location>
        <begin position="1"/>
        <end position="25"/>
    </location>
</feature>
<dbReference type="OMA" id="MAPSRCT"/>
<comment type="caution">
    <text evidence="7">The sequence shown here is derived from an EMBL/GenBank/DDBJ whole genome shotgun (WGS) entry which is preliminary data.</text>
</comment>
<dbReference type="AlphaFoldDB" id="A0A200QYF0"/>
<dbReference type="Pfam" id="PF14368">
    <property type="entry name" value="LTP_2"/>
    <property type="match status" value="1"/>
</dbReference>
<feature type="chain" id="PRO_5012894130" description="Bifunctional inhibitor/plant lipid transfer protein/seed storage helical domain-containing protein" evidence="5">
    <location>
        <begin position="26"/>
        <end position="83"/>
    </location>
</feature>
<evidence type="ECO:0000256" key="5">
    <source>
        <dbReference type="SAM" id="SignalP"/>
    </source>
</evidence>
<dbReference type="InParanoid" id="A0A200QYF0"/>
<dbReference type="InterPro" id="IPR016140">
    <property type="entry name" value="Bifunc_inhib/LTP/seed_store"/>
</dbReference>
<gene>
    <name evidence="7" type="ORF">BVC80_9035g33</name>
</gene>
<keyword evidence="3" id="KW-1015">Disulfide bond</keyword>
<dbReference type="PANTHER" id="PTHR33044">
    <property type="entry name" value="BIFUNCTIONAL INHIBITOR/LIPID-TRANSFER PROTEIN/SEED STORAGE 2S ALBUMIN SUPERFAMILY PROTEIN-RELATED"/>
    <property type="match status" value="1"/>
</dbReference>
<accession>A0A200QYF0</accession>
<evidence type="ECO:0000313" key="8">
    <source>
        <dbReference type="Proteomes" id="UP000195402"/>
    </source>
</evidence>
<dbReference type="SUPFAM" id="SSF47699">
    <property type="entry name" value="Bifunctional inhibitor/lipid-transfer protein/seed storage 2S albumin"/>
    <property type="match status" value="1"/>
</dbReference>
<dbReference type="Proteomes" id="UP000195402">
    <property type="component" value="Unassembled WGS sequence"/>
</dbReference>
<evidence type="ECO:0000256" key="1">
    <source>
        <dbReference type="ARBA" id="ARBA00009748"/>
    </source>
</evidence>
<sequence>MALKGIKMGLIAAFVTLLWAGVVTAQSQSGCTSVIISMSPCLDYITGNSSTPSSSCCSQLSSDRNHSVSVKSLTVMARQWDST</sequence>
<keyword evidence="8" id="KW-1185">Reference proteome</keyword>
<keyword evidence="4" id="KW-0325">Glycoprotein</keyword>
<dbReference type="InterPro" id="IPR036312">
    <property type="entry name" value="Bifun_inhib/LTP/seed_sf"/>
</dbReference>
<protein>
    <recommendedName>
        <fullName evidence="6">Bifunctional inhibitor/plant lipid transfer protein/seed storage helical domain-containing protein</fullName>
    </recommendedName>
</protein>
<name>A0A200QYF0_MACCD</name>
<evidence type="ECO:0000313" key="7">
    <source>
        <dbReference type="EMBL" id="OVA15517.1"/>
    </source>
</evidence>
<proteinExistence type="inferred from homology"/>
<organism evidence="7 8">
    <name type="scientific">Macleaya cordata</name>
    <name type="common">Five-seeded plume-poppy</name>
    <name type="synonym">Bocconia cordata</name>
    <dbReference type="NCBI Taxonomy" id="56857"/>
    <lineage>
        <taxon>Eukaryota</taxon>
        <taxon>Viridiplantae</taxon>
        <taxon>Streptophyta</taxon>
        <taxon>Embryophyta</taxon>
        <taxon>Tracheophyta</taxon>
        <taxon>Spermatophyta</taxon>
        <taxon>Magnoliopsida</taxon>
        <taxon>Ranunculales</taxon>
        <taxon>Papaveraceae</taxon>
        <taxon>Papaveroideae</taxon>
        <taxon>Macleaya</taxon>
    </lineage>
</organism>